<reference evidence="1 2" key="1">
    <citation type="submission" date="2024-02" db="EMBL/GenBank/DDBJ databases">
        <title>de novo genome assembly of Solanum bulbocastanum strain 11H21.</title>
        <authorList>
            <person name="Hosaka A.J."/>
        </authorList>
    </citation>
    <scope>NUCLEOTIDE SEQUENCE [LARGE SCALE GENOMIC DNA]</scope>
    <source>
        <tissue evidence="1">Young leaves</tissue>
    </source>
</reference>
<protein>
    <submittedName>
        <fullName evidence="1">Uncharacterized protein</fullName>
    </submittedName>
</protein>
<sequence>MELYLYRVNATGRIPESFGHLTSLHTLRIDSCNLSGSIPKPLWNLTNIEELNLGDNHLEGPISDFFRFGKLSLE</sequence>
<dbReference type="InterPro" id="IPR052592">
    <property type="entry name" value="LRR-RLK"/>
</dbReference>
<evidence type="ECO:0000313" key="1">
    <source>
        <dbReference type="EMBL" id="KAK6802573.1"/>
    </source>
</evidence>
<dbReference type="Proteomes" id="UP001371456">
    <property type="component" value="Unassembled WGS sequence"/>
</dbReference>
<dbReference type="PANTHER" id="PTHR48054:SF94">
    <property type="entry name" value="LEUCINE-RICH REPEAT RECEPTOR-LIKE PROTEIN FASCIATED EAR2"/>
    <property type="match status" value="1"/>
</dbReference>
<dbReference type="InterPro" id="IPR032675">
    <property type="entry name" value="LRR_dom_sf"/>
</dbReference>
<dbReference type="Pfam" id="PF00560">
    <property type="entry name" value="LRR_1"/>
    <property type="match status" value="2"/>
</dbReference>
<comment type="caution">
    <text evidence="1">The sequence shown here is derived from an EMBL/GenBank/DDBJ whole genome shotgun (WGS) entry which is preliminary data.</text>
</comment>
<dbReference type="InterPro" id="IPR001611">
    <property type="entry name" value="Leu-rich_rpt"/>
</dbReference>
<name>A0AAN8YMA2_SOLBU</name>
<gene>
    <name evidence="1" type="ORF">RDI58_000353</name>
</gene>
<proteinExistence type="predicted"/>
<dbReference type="AlphaFoldDB" id="A0AAN8YMA2"/>
<accession>A0AAN8YMA2</accession>
<dbReference type="SUPFAM" id="SSF52058">
    <property type="entry name" value="L domain-like"/>
    <property type="match status" value="1"/>
</dbReference>
<keyword evidence="2" id="KW-1185">Reference proteome</keyword>
<evidence type="ECO:0000313" key="2">
    <source>
        <dbReference type="Proteomes" id="UP001371456"/>
    </source>
</evidence>
<organism evidence="1 2">
    <name type="scientific">Solanum bulbocastanum</name>
    <name type="common">Wild potato</name>
    <dbReference type="NCBI Taxonomy" id="147425"/>
    <lineage>
        <taxon>Eukaryota</taxon>
        <taxon>Viridiplantae</taxon>
        <taxon>Streptophyta</taxon>
        <taxon>Embryophyta</taxon>
        <taxon>Tracheophyta</taxon>
        <taxon>Spermatophyta</taxon>
        <taxon>Magnoliopsida</taxon>
        <taxon>eudicotyledons</taxon>
        <taxon>Gunneridae</taxon>
        <taxon>Pentapetalae</taxon>
        <taxon>asterids</taxon>
        <taxon>lamiids</taxon>
        <taxon>Solanales</taxon>
        <taxon>Solanaceae</taxon>
        <taxon>Solanoideae</taxon>
        <taxon>Solaneae</taxon>
        <taxon>Solanum</taxon>
    </lineage>
</organism>
<dbReference type="EMBL" id="JBANQN010000001">
    <property type="protein sequence ID" value="KAK6802573.1"/>
    <property type="molecule type" value="Genomic_DNA"/>
</dbReference>
<dbReference type="PANTHER" id="PTHR48054">
    <property type="entry name" value="RECEPTOR KINASE-LIKE PROTEIN XA21"/>
    <property type="match status" value="1"/>
</dbReference>
<dbReference type="Gene3D" id="3.80.10.10">
    <property type="entry name" value="Ribonuclease Inhibitor"/>
    <property type="match status" value="1"/>
</dbReference>